<evidence type="ECO:0000256" key="5">
    <source>
        <dbReference type="ARBA" id="ARBA00022989"/>
    </source>
</evidence>
<feature type="transmembrane region" description="Helical" evidence="7">
    <location>
        <begin position="485"/>
        <end position="508"/>
    </location>
</feature>
<evidence type="ECO:0000259" key="9">
    <source>
        <dbReference type="Pfam" id="PF12704"/>
    </source>
</evidence>
<dbReference type="RefSeq" id="WP_264793134.1">
    <property type="nucleotide sequence ID" value="NZ_AP026867.1"/>
</dbReference>
<dbReference type="Pfam" id="PF12704">
    <property type="entry name" value="MacB_PCD"/>
    <property type="match status" value="1"/>
</dbReference>
<comment type="similarity">
    <text evidence="2">Belongs to the ABC-4 integral membrane protein family. LolC/E subfamily.</text>
</comment>
<evidence type="ECO:0000313" key="11">
    <source>
        <dbReference type="Proteomes" id="UP001060919"/>
    </source>
</evidence>
<dbReference type="InterPro" id="IPR003838">
    <property type="entry name" value="ABC3_permease_C"/>
</dbReference>
<keyword evidence="3" id="KW-1003">Cell membrane</keyword>
<accession>A0A916DRR0</accession>
<evidence type="ECO:0000256" key="6">
    <source>
        <dbReference type="ARBA" id="ARBA00023136"/>
    </source>
</evidence>
<organism evidence="10 11">
    <name type="scientific">Aureispira anguillae</name>
    <dbReference type="NCBI Taxonomy" id="2864201"/>
    <lineage>
        <taxon>Bacteria</taxon>
        <taxon>Pseudomonadati</taxon>
        <taxon>Bacteroidota</taxon>
        <taxon>Saprospiria</taxon>
        <taxon>Saprospirales</taxon>
        <taxon>Saprospiraceae</taxon>
        <taxon>Aureispira</taxon>
    </lineage>
</organism>
<keyword evidence="5 7" id="KW-1133">Transmembrane helix</keyword>
<dbReference type="KEGG" id="aup:AsAng_0027240"/>
<keyword evidence="4 7" id="KW-0812">Transmembrane</keyword>
<gene>
    <name evidence="10" type="ORF">AsAng_0027240</name>
</gene>
<dbReference type="GO" id="GO:0044874">
    <property type="term" value="P:lipoprotein localization to outer membrane"/>
    <property type="evidence" value="ECO:0007669"/>
    <property type="project" value="TreeGrafter"/>
</dbReference>
<dbReference type="PANTHER" id="PTHR30489:SF0">
    <property type="entry name" value="LIPOPROTEIN-RELEASING SYSTEM TRANSMEMBRANE PROTEIN LOLE"/>
    <property type="match status" value="1"/>
</dbReference>
<evidence type="ECO:0000313" key="10">
    <source>
        <dbReference type="EMBL" id="BDS12009.1"/>
    </source>
</evidence>
<evidence type="ECO:0000256" key="3">
    <source>
        <dbReference type="ARBA" id="ARBA00022475"/>
    </source>
</evidence>
<feature type="transmembrane region" description="Helical" evidence="7">
    <location>
        <begin position="119"/>
        <end position="138"/>
    </location>
</feature>
<sequence length="617" mass="69335">MNLEFLIAKKVGTATKKSFSNAILRLAVIAIALSMVVMIVSTGIVAGFKNTISEKIFGFWGHIHITSSYSPSSYAFESSPMDQNQDFYPAVDTIGQILHKLPAVDWLSSIQLNSSNPNVGIAFLLIFIALLFSFSPAFLRKKIRLSYRLLIALGFTIGSILLFSSQEYQLAQQDVTHQTQGGIRHIQLYIHKEGIIKTKDQIEGIVLRGVGADYDWEFLSQYIQEGNTLNTTSQTAERGILISDITAKRLKLKLNDTFLIYFVQDGNSLGRKFTITGIYKTGLEEYDKRFAIVDVRKLQQLNNWRPYRSYGTELDLEQEQISLKGLTVATAEDDAGWAYVQQHLQKGQLLNLADTASMGAIIPHQVAFVRQVGIGDTLSLKYIDIGGTPHVFNYLIQGIYEGPSNPNIKKTIFVNWQSIDNLNKILPPQVSGFEIFVDHIADLDAFGNYTNYVVLMGKDQYGNTIKELFPNIFDWLSLTDMNERIILLLMILVSIINMTTSLMILILERTNMIGILKALGAPNWSIRKIFLYNAAYIIGYGLFWGNVIGLGLCWIQMQFGIITLPEDLYYVSVAPIELNWLTLLLLNIGTLLITLIVLIIPSWLVAKIDPVKAIRFS</sequence>
<comment type="subcellular location">
    <subcellularLocation>
        <location evidence="1">Cell membrane</location>
        <topology evidence="1">Multi-pass membrane protein</topology>
    </subcellularLocation>
</comment>
<protein>
    <submittedName>
        <fullName evidence="10">FtsX-like permease family protein</fullName>
    </submittedName>
</protein>
<dbReference type="AlphaFoldDB" id="A0A916DRR0"/>
<feature type="domain" description="MacB-like periplasmic core" evidence="9">
    <location>
        <begin position="26"/>
        <end position="325"/>
    </location>
</feature>
<feature type="transmembrane region" description="Helical" evidence="7">
    <location>
        <begin position="580"/>
        <end position="606"/>
    </location>
</feature>
<feature type="transmembrane region" description="Helical" evidence="7">
    <location>
        <begin position="529"/>
        <end position="557"/>
    </location>
</feature>
<dbReference type="EMBL" id="AP026867">
    <property type="protein sequence ID" value="BDS12009.1"/>
    <property type="molecule type" value="Genomic_DNA"/>
</dbReference>
<dbReference type="InterPro" id="IPR051447">
    <property type="entry name" value="Lipoprotein-release_system"/>
</dbReference>
<dbReference type="InterPro" id="IPR025857">
    <property type="entry name" value="MacB_PCD"/>
</dbReference>
<proteinExistence type="inferred from homology"/>
<evidence type="ECO:0000256" key="1">
    <source>
        <dbReference type="ARBA" id="ARBA00004651"/>
    </source>
</evidence>
<reference evidence="10" key="1">
    <citation type="submission" date="2022-09" db="EMBL/GenBank/DDBJ databases">
        <title>Aureispira anguillicida sp. nov., isolated from Leptocephalus of Japanese eel Anguilla japonica.</title>
        <authorList>
            <person name="Yuasa K."/>
            <person name="Mekata T."/>
            <person name="Ikunari K."/>
        </authorList>
    </citation>
    <scope>NUCLEOTIDE SEQUENCE</scope>
    <source>
        <strain evidence="10">EL160426</strain>
    </source>
</reference>
<feature type="transmembrane region" description="Helical" evidence="7">
    <location>
        <begin position="26"/>
        <end position="48"/>
    </location>
</feature>
<keyword evidence="11" id="KW-1185">Reference proteome</keyword>
<feature type="domain" description="ABC3 transporter permease C-terminal" evidence="8">
    <location>
        <begin position="485"/>
        <end position="610"/>
    </location>
</feature>
<feature type="transmembrane region" description="Helical" evidence="7">
    <location>
        <begin position="145"/>
        <end position="163"/>
    </location>
</feature>
<dbReference type="GO" id="GO:0098797">
    <property type="term" value="C:plasma membrane protein complex"/>
    <property type="evidence" value="ECO:0007669"/>
    <property type="project" value="TreeGrafter"/>
</dbReference>
<dbReference type="Proteomes" id="UP001060919">
    <property type="component" value="Chromosome"/>
</dbReference>
<evidence type="ECO:0000256" key="4">
    <source>
        <dbReference type="ARBA" id="ARBA00022692"/>
    </source>
</evidence>
<name>A0A916DRR0_9BACT</name>
<evidence type="ECO:0000256" key="7">
    <source>
        <dbReference type="SAM" id="Phobius"/>
    </source>
</evidence>
<dbReference type="Pfam" id="PF02687">
    <property type="entry name" value="FtsX"/>
    <property type="match status" value="1"/>
</dbReference>
<dbReference type="PANTHER" id="PTHR30489">
    <property type="entry name" value="LIPOPROTEIN-RELEASING SYSTEM TRANSMEMBRANE PROTEIN LOLE"/>
    <property type="match status" value="1"/>
</dbReference>
<keyword evidence="6 7" id="KW-0472">Membrane</keyword>
<evidence type="ECO:0000256" key="2">
    <source>
        <dbReference type="ARBA" id="ARBA00005236"/>
    </source>
</evidence>
<evidence type="ECO:0000259" key="8">
    <source>
        <dbReference type="Pfam" id="PF02687"/>
    </source>
</evidence>